<feature type="binding site" evidence="10">
    <location>
        <position position="38"/>
    </location>
    <ligand>
        <name>ATP</name>
        <dbReference type="ChEBI" id="CHEBI:30616"/>
    </ligand>
</feature>
<keyword evidence="3 11" id="KW-0723">Serine/threonine-protein kinase</keyword>
<dbReference type="GO" id="GO:0005524">
    <property type="term" value="F:ATP binding"/>
    <property type="evidence" value="ECO:0007669"/>
    <property type="project" value="UniProtKB-UniRule"/>
</dbReference>
<evidence type="ECO:0000256" key="4">
    <source>
        <dbReference type="ARBA" id="ARBA00022679"/>
    </source>
</evidence>
<dbReference type="OrthoDB" id="248923at2759"/>
<dbReference type="SMART" id="SM00220">
    <property type="entry name" value="S_TKc"/>
    <property type="match status" value="1"/>
</dbReference>
<dbReference type="GeneID" id="37033753"/>
<evidence type="ECO:0000256" key="8">
    <source>
        <dbReference type="ARBA" id="ARBA00047899"/>
    </source>
</evidence>
<proteinExistence type="inferred from homology"/>
<evidence type="ECO:0000256" key="2">
    <source>
        <dbReference type="ARBA" id="ARBA00012513"/>
    </source>
</evidence>
<feature type="domain" description="Protein kinase" evidence="12">
    <location>
        <begin position="9"/>
        <end position="267"/>
    </location>
</feature>
<dbReference type="PROSITE" id="PS00107">
    <property type="entry name" value="PROTEIN_KINASE_ATP"/>
    <property type="match status" value="1"/>
</dbReference>
<dbReference type="EC" id="2.7.11.1" evidence="2"/>
<dbReference type="STRING" id="1522189.A0A316VW41"/>
<protein>
    <recommendedName>
        <fullName evidence="2">non-specific serine/threonine protein kinase</fullName>
        <ecNumber evidence="2">2.7.11.1</ecNumber>
    </recommendedName>
</protein>
<evidence type="ECO:0000256" key="3">
    <source>
        <dbReference type="ARBA" id="ARBA00022527"/>
    </source>
</evidence>
<evidence type="ECO:0000256" key="11">
    <source>
        <dbReference type="RuleBase" id="RU000304"/>
    </source>
</evidence>
<keyword evidence="6 13" id="KW-0418">Kinase</keyword>
<sequence>QSPPVHAIFKRQELIGRGAYGAVYRGIHLSTGSAVALKVVNLDTPEDDVSDIQREVALLSQLKETDSKNVIKYWGCWLKGPELWIVMDLAEGGSVRTVMKAGHVAEKYCGVIMRESLVALAYLHKAGIIHRDIKAANILLTDSGRVMLCDFGVAATLVSSSVHSKRSTFVGTPYWMAPEVITEGKTYDQSADIWSLGITLYEMACGNPPHADQEQMRAIMLIPKSKPPRFPSDGQFSQLMRDFLAACLNEEPKERPNADELAKAKWIKSFAKTSTATIKDLIANYNAWTKTGGMRMSLLGAETADLSDHG</sequence>
<dbReference type="PANTHER" id="PTHR48012">
    <property type="entry name" value="STERILE20-LIKE KINASE, ISOFORM B-RELATED"/>
    <property type="match status" value="1"/>
</dbReference>
<dbReference type="SUPFAM" id="SSF56112">
    <property type="entry name" value="Protein kinase-like (PK-like)"/>
    <property type="match status" value="1"/>
</dbReference>
<dbReference type="GO" id="GO:0004674">
    <property type="term" value="F:protein serine/threonine kinase activity"/>
    <property type="evidence" value="ECO:0007669"/>
    <property type="project" value="UniProtKB-KW"/>
</dbReference>
<evidence type="ECO:0000259" key="12">
    <source>
        <dbReference type="PROSITE" id="PS50011"/>
    </source>
</evidence>
<keyword evidence="4" id="KW-0808">Transferase</keyword>
<dbReference type="RefSeq" id="XP_025369027.1">
    <property type="nucleotide sequence ID" value="XM_025511883.1"/>
</dbReference>
<reference evidence="13 14" key="1">
    <citation type="journal article" date="2018" name="Mol. Biol. Evol.">
        <title>Broad Genomic Sampling Reveals a Smut Pathogenic Ancestry of the Fungal Clade Ustilaginomycotina.</title>
        <authorList>
            <person name="Kijpornyongpan T."/>
            <person name="Mondo S.J."/>
            <person name="Barry K."/>
            <person name="Sandor L."/>
            <person name="Lee J."/>
            <person name="Lipzen A."/>
            <person name="Pangilinan J."/>
            <person name="LaButti K."/>
            <person name="Hainaut M."/>
            <person name="Henrissat B."/>
            <person name="Grigoriev I.V."/>
            <person name="Spatafora J.W."/>
            <person name="Aime M.C."/>
        </authorList>
    </citation>
    <scope>NUCLEOTIDE SEQUENCE [LARGE SCALE GENOMIC DNA]</scope>
    <source>
        <strain evidence="13 14">MCA 4658</strain>
    </source>
</reference>
<evidence type="ECO:0000256" key="6">
    <source>
        <dbReference type="ARBA" id="ARBA00022777"/>
    </source>
</evidence>
<evidence type="ECO:0000256" key="9">
    <source>
        <dbReference type="ARBA" id="ARBA00048679"/>
    </source>
</evidence>
<dbReference type="EMBL" id="KZ819386">
    <property type="protein sequence ID" value="PWN41867.1"/>
    <property type="molecule type" value="Genomic_DNA"/>
</dbReference>
<dbReference type="GO" id="GO:0005737">
    <property type="term" value="C:cytoplasm"/>
    <property type="evidence" value="ECO:0007669"/>
    <property type="project" value="TreeGrafter"/>
</dbReference>
<keyword evidence="14" id="KW-1185">Reference proteome</keyword>
<dbReference type="PANTHER" id="PTHR48012:SF21">
    <property type="entry name" value="PH DOMAIN-CONTAINING PROTEIN"/>
    <property type="match status" value="1"/>
</dbReference>
<name>A0A316VW41_9BASI</name>
<evidence type="ECO:0000313" key="13">
    <source>
        <dbReference type="EMBL" id="PWN41867.1"/>
    </source>
</evidence>
<dbReference type="Pfam" id="PF00069">
    <property type="entry name" value="Pkinase"/>
    <property type="match status" value="1"/>
</dbReference>
<evidence type="ECO:0000313" key="14">
    <source>
        <dbReference type="Proteomes" id="UP000245783"/>
    </source>
</evidence>
<dbReference type="Proteomes" id="UP000245783">
    <property type="component" value="Unassembled WGS sequence"/>
</dbReference>
<dbReference type="InParanoid" id="A0A316VW41"/>
<dbReference type="AlphaFoldDB" id="A0A316VW41"/>
<comment type="catalytic activity">
    <reaction evidence="9">
        <text>L-seryl-[protein] + ATP = O-phospho-L-seryl-[protein] + ADP + H(+)</text>
        <dbReference type="Rhea" id="RHEA:17989"/>
        <dbReference type="Rhea" id="RHEA-COMP:9863"/>
        <dbReference type="Rhea" id="RHEA-COMP:11604"/>
        <dbReference type="ChEBI" id="CHEBI:15378"/>
        <dbReference type="ChEBI" id="CHEBI:29999"/>
        <dbReference type="ChEBI" id="CHEBI:30616"/>
        <dbReference type="ChEBI" id="CHEBI:83421"/>
        <dbReference type="ChEBI" id="CHEBI:456216"/>
        <dbReference type="EC" id="2.7.11.1"/>
    </reaction>
</comment>
<dbReference type="Gene3D" id="1.10.510.10">
    <property type="entry name" value="Transferase(Phosphotransferase) domain 1"/>
    <property type="match status" value="1"/>
</dbReference>
<evidence type="ECO:0000256" key="7">
    <source>
        <dbReference type="ARBA" id="ARBA00022840"/>
    </source>
</evidence>
<dbReference type="InterPro" id="IPR000719">
    <property type="entry name" value="Prot_kinase_dom"/>
</dbReference>
<dbReference type="PROSITE" id="PS50011">
    <property type="entry name" value="PROTEIN_KINASE_DOM"/>
    <property type="match status" value="1"/>
</dbReference>
<keyword evidence="5 10" id="KW-0547">Nucleotide-binding</keyword>
<evidence type="ECO:0000256" key="10">
    <source>
        <dbReference type="PROSITE-ProRule" id="PRU10141"/>
    </source>
</evidence>
<accession>A0A316VW41</accession>
<dbReference type="PIRSF" id="PIRSF000654">
    <property type="entry name" value="Integrin-linked_kinase"/>
    <property type="match status" value="1"/>
</dbReference>
<dbReference type="FunFam" id="1.10.510.10:FF:000499">
    <property type="entry name" value="Serine/threonine-protein kinase KIC1"/>
    <property type="match status" value="1"/>
</dbReference>
<organism evidence="13 14">
    <name type="scientific">Ceraceosorus guamensis</name>
    <dbReference type="NCBI Taxonomy" id="1522189"/>
    <lineage>
        <taxon>Eukaryota</taxon>
        <taxon>Fungi</taxon>
        <taxon>Dikarya</taxon>
        <taxon>Basidiomycota</taxon>
        <taxon>Ustilaginomycotina</taxon>
        <taxon>Exobasidiomycetes</taxon>
        <taxon>Ceraceosorales</taxon>
        <taxon>Ceraceosoraceae</taxon>
        <taxon>Ceraceosorus</taxon>
    </lineage>
</organism>
<comment type="catalytic activity">
    <reaction evidence="8">
        <text>L-threonyl-[protein] + ATP = O-phospho-L-threonyl-[protein] + ADP + H(+)</text>
        <dbReference type="Rhea" id="RHEA:46608"/>
        <dbReference type="Rhea" id="RHEA-COMP:11060"/>
        <dbReference type="Rhea" id="RHEA-COMP:11605"/>
        <dbReference type="ChEBI" id="CHEBI:15378"/>
        <dbReference type="ChEBI" id="CHEBI:30013"/>
        <dbReference type="ChEBI" id="CHEBI:30616"/>
        <dbReference type="ChEBI" id="CHEBI:61977"/>
        <dbReference type="ChEBI" id="CHEBI:456216"/>
        <dbReference type="EC" id="2.7.11.1"/>
    </reaction>
</comment>
<evidence type="ECO:0000256" key="5">
    <source>
        <dbReference type="ARBA" id="ARBA00022741"/>
    </source>
</evidence>
<dbReference type="InterPro" id="IPR017441">
    <property type="entry name" value="Protein_kinase_ATP_BS"/>
</dbReference>
<dbReference type="InterPro" id="IPR011009">
    <property type="entry name" value="Kinase-like_dom_sf"/>
</dbReference>
<dbReference type="PROSITE" id="PS00108">
    <property type="entry name" value="PROTEIN_KINASE_ST"/>
    <property type="match status" value="1"/>
</dbReference>
<keyword evidence="7 10" id="KW-0067">ATP-binding</keyword>
<evidence type="ECO:0000256" key="1">
    <source>
        <dbReference type="ARBA" id="ARBA00008874"/>
    </source>
</evidence>
<feature type="non-terminal residue" evidence="13">
    <location>
        <position position="1"/>
    </location>
</feature>
<comment type="similarity">
    <text evidence="1">Belongs to the protein kinase superfamily. STE Ser/Thr protein kinase family. STE20 subfamily.</text>
</comment>
<dbReference type="InterPro" id="IPR008271">
    <property type="entry name" value="Ser/Thr_kinase_AS"/>
</dbReference>
<dbReference type="InterPro" id="IPR050629">
    <property type="entry name" value="STE20/SPS1-PAK"/>
</dbReference>
<gene>
    <name evidence="13" type="ORF">IE81DRAFT_291113</name>
</gene>